<evidence type="ECO:0000313" key="2">
    <source>
        <dbReference type="EMBL" id="SIT55537.1"/>
    </source>
</evidence>
<evidence type="ECO:0000313" key="3">
    <source>
        <dbReference type="Proteomes" id="UP000188388"/>
    </source>
</evidence>
<accession>A0A1R3V9S5</accession>
<gene>
    <name evidence="2" type="ORF">BQ8794_220101</name>
</gene>
<proteinExistence type="predicted"/>
<reference evidence="3" key="1">
    <citation type="submission" date="2017-01" db="EMBL/GenBank/DDBJ databases">
        <authorList>
            <person name="Brunel B."/>
        </authorList>
    </citation>
    <scope>NUCLEOTIDE SEQUENCE [LARGE SCALE GENOMIC DNA]</scope>
</reference>
<evidence type="ECO:0000256" key="1">
    <source>
        <dbReference type="SAM" id="MobiDB-lite"/>
    </source>
</evidence>
<organism evidence="2 3">
    <name type="scientific">Mesorhizobium prunaredense</name>
    <dbReference type="NCBI Taxonomy" id="1631249"/>
    <lineage>
        <taxon>Bacteria</taxon>
        <taxon>Pseudomonadati</taxon>
        <taxon>Pseudomonadota</taxon>
        <taxon>Alphaproteobacteria</taxon>
        <taxon>Hyphomicrobiales</taxon>
        <taxon>Phyllobacteriaceae</taxon>
        <taxon>Mesorhizobium</taxon>
    </lineage>
</organism>
<dbReference type="Proteomes" id="UP000188388">
    <property type="component" value="Unassembled WGS sequence"/>
</dbReference>
<dbReference type="STRING" id="1631249.BQ8794_220101"/>
<protein>
    <submittedName>
        <fullName evidence="2">Uncharacterized protein</fullName>
    </submittedName>
</protein>
<dbReference type="EMBL" id="FTPD01000015">
    <property type="protein sequence ID" value="SIT55537.1"/>
    <property type="molecule type" value="Genomic_DNA"/>
</dbReference>
<dbReference type="AlphaFoldDB" id="A0A1R3V9S5"/>
<name>A0A1R3V9S5_9HYPH</name>
<feature type="compositionally biased region" description="Basic and acidic residues" evidence="1">
    <location>
        <begin position="55"/>
        <end position="73"/>
    </location>
</feature>
<feature type="region of interest" description="Disordered" evidence="1">
    <location>
        <begin position="1"/>
        <end position="73"/>
    </location>
</feature>
<feature type="compositionally biased region" description="Basic and acidic residues" evidence="1">
    <location>
        <begin position="24"/>
        <end position="34"/>
    </location>
</feature>
<keyword evidence="3" id="KW-1185">Reference proteome</keyword>
<sequence>MNDERQRRKHRRRSQPHAEVTGDQDQRMDDRFALDPRGIGDLAIGADHRRRRRQHGGDRHQEPHDDERSGLCDEAPVERRRCKTKAEEALEKIRQRQPRQVPEHRVAGCIDARNPAFGATYGHGAKQQPCQDDACAQNDVHRQSRIARDARRCAAETVEMTKIMVFGGHGSRMGRIAALIKPHDLIYMLIRSDRPPRIATGKPHWTVGKQHGYWLPAVARQG</sequence>